<evidence type="ECO:0000313" key="2">
    <source>
        <dbReference type="Proteomes" id="UP000483820"/>
    </source>
</evidence>
<proteinExistence type="predicted"/>
<dbReference type="Proteomes" id="UP000483820">
    <property type="component" value="Chromosome II"/>
</dbReference>
<gene>
    <name evidence="1" type="ORF">GCK72_007508</name>
</gene>
<dbReference type="AlphaFoldDB" id="A0A6A5HJA9"/>
<dbReference type="EMBL" id="WUAV01000002">
    <property type="protein sequence ID" value="KAF1767549.1"/>
    <property type="molecule type" value="Genomic_DNA"/>
</dbReference>
<name>A0A6A5HJA9_CAERE</name>
<comment type="caution">
    <text evidence="1">The sequence shown here is derived from an EMBL/GenBank/DDBJ whole genome shotgun (WGS) entry which is preliminary data.</text>
</comment>
<dbReference type="CTD" id="78774437"/>
<organism evidence="1 2">
    <name type="scientific">Caenorhabditis remanei</name>
    <name type="common">Caenorhabditis vulgaris</name>
    <dbReference type="NCBI Taxonomy" id="31234"/>
    <lineage>
        <taxon>Eukaryota</taxon>
        <taxon>Metazoa</taxon>
        <taxon>Ecdysozoa</taxon>
        <taxon>Nematoda</taxon>
        <taxon>Chromadorea</taxon>
        <taxon>Rhabditida</taxon>
        <taxon>Rhabditina</taxon>
        <taxon>Rhabditomorpha</taxon>
        <taxon>Rhabditoidea</taxon>
        <taxon>Rhabditidae</taxon>
        <taxon>Peloderinae</taxon>
        <taxon>Caenorhabditis</taxon>
    </lineage>
</organism>
<dbReference type="KEGG" id="crq:GCK72_007508"/>
<reference evidence="1 2" key="1">
    <citation type="submission" date="2019-12" db="EMBL/GenBank/DDBJ databases">
        <title>Chromosome-level assembly of the Caenorhabditis remanei genome.</title>
        <authorList>
            <person name="Teterina A.A."/>
            <person name="Willis J.H."/>
            <person name="Phillips P.C."/>
        </authorList>
    </citation>
    <scope>NUCLEOTIDE SEQUENCE [LARGE SCALE GENOMIC DNA]</scope>
    <source>
        <strain evidence="1 2">PX506</strain>
        <tissue evidence="1">Whole organism</tissue>
    </source>
</reference>
<protein>
    <submittedName>
        <fullName evidence="1">Uncharacterized protein</fullName>
    </submittedName>
</protein>
<dbReference type="GeneID" id="78774437"/>
<sequence length="67" mass="7710">MNKKSRIRQILDRIRQDVVGVVTVDDKCVIVPMKSDSQRIIQISYGTNDYELASYKLKIEVIPTNLT</sequence>
<dbReference type="RefSeq" id="XP_053590457.1">
    <property type="nucleotide sequence ID" value="XM_053726263.1"/>
</dbReference>
<evidence type="ECO:0000313" key="1">
    <source>
        <dbReference type="EMBL" id="KAF1767549.1"/>
    </source>
</evidence>
<accession>A0A6A5HJA9</accession>